<accession>A0ABU0XG73</accession>
<dbReference type="PANTHER" id="PTHR43794:SF11">
    <property type="entry name" value="AMIDOHYDROLASE-RELATED DOMAIN-CONTAINING PROTEIN"/>
    <property type="match status" value="1"/>
</dbReference>
<gene>
    <name evidence="3" type="ORF">RBR11_06630</name>
</gene>
<organism evidence="3 4">
    <name type="scientific">Microbacterium capsulatum</name>
    <dbReference type="NCBI Taxonomy" id="3041921"/>
    <lineage>
        <taxon>Bacteria</taxon>
        <taxon>Bacillati</taxon>
        <taxon>Actinomycetota</taxon>
        <taxon>Actinomycetes</taxon>
        <taxon>Micrococcales</taxon>
        <taxon>Microbacteriaceae</taxon>
        <taxon>Microbacterium</taxon>
    </lineage>
</organism>
<dbReference type="NCBIfam" id="NF004801">
    <property type="entry name" value="PRK06151.1"/>
    <property type="match status" value="1"/>
</dbReference>
<dbReference type="Gene3D" id="2.30.40.10">
    <property type="entry name" value="Urease, subunit C, domain 1"/>
    <property type="match status" value="1"/>
</dbReference>
<dbReference type="EMBL" id="JAVFCB010000003">
    <property type="protein sequence ID" value="MDQ4213588.1"/>
    <property type="molecule type" value="Genomic_DNA"/>
</dbReference>
<dbReference type="Pfam" id="PF01979">
    <property type="entry name" value="Amidohydro_1"/>
    <property type="match status" value="1"/>
</dbReference>
<comment type="caution">
    <text evidence="3">The sequence shown here is derived from an EMBL/GenBank/DDBJ whole genome shotgun (WGS) entry which is preliminary data.</text>
</comment>
<evidence type="ECO:0000259" key="2">
    <source>
        <dbReference type="Pfam" id="PF01979"/>
    </source>
</evidence>
<dbReference type="InterPro" id="IPR032466">
    <property type="entry name" value="Metal_Hydrolase"/>
</dbReference>
<feature type="domain" description="Amidohydrolase-related" evidence="2">
    <location>
        <begin position="58"/>
        <end position="438"/>
    </location>
</feature>
<keyword evidence="1" id="KW-0378">Hydrolase</keyword>
<name>A0ABU0XG73_9MICO</name>
<dbReference type="Proteomes" id="UP001230289">
    <property type="component" value="Unassembled WGS sequence"/>
</dbReference>
<sequence length="491" mass="54412">MRKLITASWIVAHENDRHVELPDGAILVEDDLIVEVGPQSRFADVVVDERIDLGHAVVTPGLIDLDALTDIDHLILDSWSSGEDSKSLTWSAEYFPRSRHVFSPEQLVQVREYALVQLALHGITSYMPIASEVHSSWAEDFDTFAAMAAFSSKIGLRGFIGPSFRSAAPYINDEGQRRVRYIWERGPEGLAEAVRFLDHIDSLEDPLLTGVLLPCRIETIDPELLKEVARISEERNVLVRLHALQGVYEREWIIEHWEVTPLELLEKVGLLGERLIIPHGVVIDVHPEVFGEDRGDLAKIASSGASIIHCALTNARYGHNLHLLENYIAQGVNICIGTDSFPPDIIRGIDVGVQIAKAQSEDLGRNMLAEYFEAATLGGAKALHRPDLGRIEAGAQADISAFSLADFRSGPTDDPLRTLVLNGTARDAVLTMVAGRTVMRDGRIDGIDLDEMRRTGQALFEQMRAAYAERDFRKQSEAELFPPVFPISAHA</sequence>
<dbReference type="InterPro" id="IPR050287">
    <property type="entry name" value="MTA/SAH_deaminase"/>
</dbReference>
<dbReference type="PANTHER" id="PTHR43794">
    <property type="entry name" value="AMINOHYDROLASE SSNA-RELATED"/>
    <property type="match status" value="1"/>
</dbReference>
<dbReference type="SUPFAM" id="SSF51338">
    <property type="entry name" value="Composite domain of metallo-dependent hydrolases"/>
    <property type="match status" value="2"/>
</dbReference>
<protein>
    <submittedName>
        <fullName evidence="3">Chlorohydrolase family protein</fullName>
    </submittedName>
</protein>
<evidence type="ECO:0000256" key="1">
    <source>
        <dbReference type="ARBA" id="ARBA00022801"/>
    </source>
</evidence>
<proteinExistence type="predicted"/>
<dbReference type="RefSeq" id="WP_308488531.1">
    <property type="nucleotide sequence ID" value="NZ_JAVFCB010000003.1"/>
</dbReference>
<evidence type="ECO:0000313" key="4">
    <source>
        <dbReference type="Proteomes" id="UP001230289"/>
    </source>
</evidence>
<dbReference type="InterPro" id="IPR006680">
    <property type="entry name" value="Amidohydro-rel"/>
</dbReference>
<keyword evidence="4" id="KW-1185">Reference proteome</keyword>
<evidence type="ECO:0000313" key="3">
    <source>
        <dbReference type="EMBL" id="MDQ4213588.1"/>
    </source>
</evidence>
<dbReference type="SUPFAM" id="SSF51556">
    <property type="entry name" value="Metallo-dependent hydrolases"/>
    <property type="match status" value="1"/>
</dbReference>
<reference evidence="3 4" key="1">
    <citation type="submission" date="2023-08" db="EMBL/GenBank/DDBJ databases">
        <title>Microbacterium sp. nov., isolated from a waste landfill.</title>
        <authorList>
            <person name="Wen W."/>
        </authorList>
    </citation>
    <scope>NUCLEOTIDE SEQUENCE [LARGE SCALE GENOMIC DNA]</scope>
    <source>
        <strain evidence="3 4">ASV81</strain>
    </source>
</reference>
<dbReference type="Gene3D" id="3.20.20.140">
    <property type="entry name" value="Metal-dependent hydrolases"/>
    <property type="match status" value="1"/>
</dbReference>
<dbReference type="InterPro" id="IPR011059">
    <property type="entry name" value="Metal-dep_hydrolase_composite"/>
</dbReference>